<accession>A0A4R7CVC0</accession>
<feature type="domain" description="Carbohydrate kinase PfkB" evidence="4">
    <location>
        <begin position="24"/>
        <end position="286"/>
    </location>
</feature>
<reference evidence="5 6" key="1">
    <citation type="submission" date="2019-03" db="EMBL/GenBank/DDBJ databases">
        <title>Genomic Encyclopedia of Type Strains, Phase III (KMG-III): the genomes of soil and plant-associated and newly described type strains.</title>
        <authorList>
            <person name="Whitman W."/>
        </authorList>
    </citation>
    <scope>NUCLEOTIDE SEQUENCE [LARGE SCALE GENOMIC DNA]</scope>
    <source>
        <strain evidence="5 6">CGMCC 1.12801</strain>
    </source>
</reference>
<proteinExistence type="inferred from homology"/>
<evidence type="ECO:0000256" key="2">
    <source>
        <dbReference type="ARBA" id="ARBA00022679"/>
    </source>
</evidence>
<dbReference type="RefSeq" id="WP_243836215.1">
    <property type="nucleotide sequence ID" value="NZ_SNZV01000010.1"/>
</dbReference>
<dbReference type="Proteomes" id="UP000294752">
    <property type="component" value="Unassembled WGS sequence"/>
</dbReference>
<dbReference type="PROSITE" id="PS00584">
    <property type="entry name" value="PFKB_KINASES_2"/>
    <property type="match status" value="1"/>
</dbReference>
<evidence type="ECO:0000256" key="3">
    <source>
        <dbReference type="ARBA" id="ARBA00022777"/>
    </source>
</evidence>
<dbReference type="EMBL" id="SNZV01000010">
    <property type="protein sequence ID" value="TDS09748.1"/>
    <property type="molecule type" value="Genomic_DNA"/>
</dbReference>
<organism evidence="5 6">
    <name type="scientific">Sphingobacterium paludis</name>
    <dbReference type="NCBI Taxonomy" id="1476465"/>
    <lineage>
        <taxon>Bacteria</taxon>
        <taxon>Pseudomonadati</taxon>
        <taxon>Bacteroidota</taxon>
        <taxon>Sphingobacteriia</taxon>
        <taxon>Sphingobacteriales</taxon>
        <taxon>Sphingobacteriaceae</taxon>
        <taxon>Sphingobacterium</taxon>
    </lineage>
</organism>
<dbReference type="Gene3D" id="3.40.1190.20">
    <property type="match status" value="1"/>
</dbReference>
<dbReference type="GO" id="GO:0016301">
    <property type="term" value="F:kinase activity"/>
    <property type="evidence" value="ECO:0007669"/>
    <property type="project" value="UniProtKB-KW"/>
</dbReference>
<evidence type="ECO:0000313" key="6">
    <source>
        <dbReference type="Proteomes" id="UP000294752"/>
    </source>
</evidence>
<evidence type="ECO:0000313" key="5">
    <source>
        <dbReference type="EMBL" id="TDS09748.1"/>
    </source>
</evidence>
<dbReference type="PROSITE" id="PS00583">
    <property type="entry name" value="PFKB_KINASES_1"/>
    <property type="match status" value="1"/>
</dbReference>
<protein>
    <submittedName>
        <fullName evidence="5">Fructokinase</fullName>
    </submittedName>
</protein>
<evidence type="ECO:0000256" key="1">
    <source>
        <dbReference type="ARBA" id="ARBA00010688"/>
    </source>
</evidence>
<dbReference type="InterPro" id="IPR050306">
    <property type="entry name" value="PfkB_Carbo_kinase"/>
</dbReference>
<keyword evidence="6" id="KW-1185">Reference proteome</keyword>
<dbReference type="InterPro" id="IPR011611">
    <property type="entry name" value="PfkB_dom"/>
</dbReference>
<name>A0A4R7CVC0_9SPHI</name>
<dbReference type="CDD" id="cd01167">
    <property type="entry name" value="bac_FRK"/>
    <property type="match status" value="1"/>
</dbReference>
<dbReference type="PANTHER" id="PTHR43085">
    <property type="entry name" value="HEXOKINASE FAMILY MEMBER"/>
    <property type="match status" value="1"/>
</dbReference>
<gene>
    <name evidence="5" type="ORF">B0I21_11025</name>
</gene>
<dbReference type="AlphaFoldDB" id="A0A4R7CVC0"/>
<dbReference type="InterPro" id="IPR029056">
    <property type="entry name" value="Ribokinase-like"/>
</dbReference>
<sequence>MMQENKIKVACFGELLWDIFPGDKRRIGGAPFNVAYHLFKMGIDATMISAIGSDDLGLEVLNQLKAWNMSTEGLQIHESYPTSTVVAHMDENNDAHYDIVENVAWDFIEKTIANQTIVHEVDALVFGTLSTRNEVSRYTLFDFLERSNYNVFDINLREPFYQVNTIKDLLYKTDLAKFNKAELRMMLDFMGKSYSSEKDSINYLQDTFDLREVIISKGSKGALYAREDNFYLYPTVPVAIKDTVGSGDSFLAGFLSKRLEKDATAEQTMRRAVTLGAFVTAKEGACPEYSLNEFVDFHDQHAVAPLDFTDN</sequence>
<comment type="caution">
    <text evidence="5">The sequence shown here is derived from an EMBL/GenBank/DDBJ whole genome shotgun (WGS) entry which is preliminary data.</text>
</comment>
<keyword evidence="3 5" id="KW-0418">Kinase</keyword>
<keyword evidence="2" id="KW-0808">Transferase</keyword>
<dbReference type="InterPro" id="IPR002173">
    <property type="entry name" value="Carboh/pur_kinase_PfkB_CS"/>
</dbReference>
<comment type="similarity">
    <text evidence="1">Belongs to the carbohydrate kinase PfkB family.</text>
</comment>
<dbReference type="SUPFAM" id="SSF53613">
    <property type="entry name" value="Ribokinase-like"/>
    <property type="match status" value="1"/>
</dbReference>
<evidence type="ECO:0000259" key="4">
    <source>
        <dbReference type="Pfam" id="PF00294"/>
    </source>
</evidence>
<dbReference type="Pfam" id="PF00294">
    <property type="entry name" value="PfkB"/>
    <property type="match status" value="1"/>
</dbReference>
<dbReference type="PANTHER" id="PTHR43085:SF57">
    <property type="entry name" value="CARBOHYDRATE KINASE PFKB DOMAIN-CONTAINING PROTEIN"/>
    <property type="match status" value="1"/>
</dbReference>